<protein>
    <submittedName>
        <fullName evidence="2">Uncharacterized protein</fullName>
    </submittedName>
</protein>
<reference evidence="2" key="1">
    <citation type="submission" date="2018-02" db="EMBL/GenBank/DDBJ databases">
        <authorList>
            <person name="Cohen D.B."/>
            <person name="Kent A.D."/>
        </authorList>
    </citation>
    <scope>NUCLEOTIDE SEQUENCE</scope>
</reference>
<dbReference type="SUPFAM" id="SSF161270">
    <property type="entry name" value="PspA lactotransferrin-binding region"/>
    <property type="match status" value="1"/>
</dbReference>
<dbReference type="Gene3D" id="6.10.140.920">
    <property type="match status" value="1"/>
</dbReference>
<organism evidence="2">
    <name type="scientific">Fagus sylvatica</name>
    <name type="common">Beechnut</name>
    <dbReference type="NCBI Taxonomy" id="28930"/>
    <lineage>
        <taxon>Eukaryota</taxon>
        <taxon>Viridiplantae</taxon>
        <taxon>Streptophyta</taxon>
        <taxon>Embryophyta</taxon>
        <taxon>Tracheophyta</taxon>
        <taxon>Spermatophyta</taxon>
        <taxon>Magnoliopsida</taxon>
        <taxon>eudicotyledons</taxon>
        <taxon>Gunneridae</taxon>
        <taxon>Pentapetalae</taxon>
        <taxon>rosids</taxon>
        <taxon>fabids</taxon>
        <taxon>Fagales</taxon>
        <taxon>Fagaceae</taxon>
        <taxon>Fagus</taxon>
    </lineage>
</organism>
<dbReference type="AlphaFoldDB" id="A0A2N9FD88"/>
<proteinExistence type="predicted"/>
<gene>
    <name evidence="2" type="ORF">FSB_LOCUS12862</name>
</gene>
<feature type="coiled-coil region" evidence="1">
    <location>
        <begin position="66"/>
        <end position="172"/>
    </location>
</feature>
<name>A0A2N9FD88_FAGSY</name>
<evidence type="ECO:0000256" key="1">
    <source>
        <dbReference type="SAM" id="Coils"/>
    </source>
</evidence>
<dbReference type="EMBL" id="OIVN01000746">
    <property type="protein sequence ID" value="SPC84980.1"/>
    <property type="molecule type" value="Genomic_DNA"/>
</dbReference>
<sequence length="269" mass="31246">MRMMHYWSCQVTEVDFVDLDSPSEEIVTSEFIRWREEWGSSFLPMPPSRLAVMTPSARTSMRDSATNDYISRILDLEQELEEVQDELDAERTARRESEPHYMVQCLQRQVARHELERERTQLDMLTLQGRVSDLEGTVDFVQDLLQSSEAARDALESTLADTRTRLEEKQIAWTQARDELDFLRAYTKSLINSSTGRPHDIVRLQRLVEARDDALIETRVEIEALHLRVCESGSDMPNAERLQLHRSLHRATRAQLVEAEATTMFEGYD</sequence>
<evidence type="ECO:0000313" key="2">
    <source>
        <dbReference type="EMBL" id="SPC84980.1"/>
    </source>
</evidence>
<accession>A0A2N9FD88</accession>
<keyword evidence="1" id="KW-0175">Coiled coil</keyword>